<dbReference type="OrthoDB" id="1082131at2"/>
<name>A0A2U0ULX8_9BACT</name>
<organism evidence="2 3">
    <name type="scientific">Hallella colorans</name>
    <dbReference type="NCBI Taxonomy" id="1703337"/>
    <lineage>
        <taxon>Bacteria</taxon>
        <taxon>Pseudomonadati</taxon>
        <taxon>Bacteroidota</taxon>
        <taxon>Bacteroidia</taxon>
        <taxon>Bacteroidales</taxon>
        <taxon>Prevotellaceae</taxon>
        <taxon>Hallella</taxon>
    </lineage>
</organism>
<feature type="transmembrane region" description="Helical" evidence="1">
    <location>
        <begin position="12"/>
        <end position="29"/>
    </location>
</feature>
<feature type="transmembrane region" description="Helical" evidence="1">
    <location>
        <begin position="50"/>
        <end position="72"/>
    </location>
</feature>
<keyword evidence="3" id="KW-1185">Reference proteome</keyword>
<evidence type="ECO:0000256" key="1">
    <source>
        <dbReference type="SAM" id="Phobius"/>
    </source>
</evidence>
<keyword evidence="1" id="KW-1133">Transmembrane helix</keyword>
<accession>A0A2U0ULX8</accession>
<dbReference type="Pfam" id="PF19529">
    <property type="entry name" value="DUF6057"/>
    <property type="match status" value="1"/>
</dbReference>
<gene>
    <name evidence="2" type="ORF">C7379_102145</name>
</gene>
<dbReference type="Proteomes" id="UP000245870">
    <property type="component" value="Unassembled WGS sequence"/>
</dbReference>
<dbReference type="EMBL" id="QENY01000002">
    <property type="protein sequence ID" value="PVX58626.1"/>
    <property type="molecule type" value="Genomic_DNA"/>
</dbReference>
<comment type="caution">
    <text evidence="2">The sequence shown here is derived from an EMBL/GenBank/DDBJ whole genome shotgun (WGS) entry which is preliminary data.</text>
</comment>
<dbReference type="AlphaFoldDB" id="A0A2U0ULX8"/>
<evidence type="ECO:0000313" key="3">
    <source>
        <dbReference type="Proteomes" id="UP000245870"/>
    </source>
</evidence>
<dbReference type="RefSeq" id="WP_116615711.1">
    <property type="nucleotide sequence ID" value="NZ_QENY01000002.1"/>
</dbReference>
<protein>
    <submittedName>
        <fullName evidence="2">Uncharacterized protein</fullName>
    </submittedName>
</protein>
<reference evidence="2 3" key="1">
    <citation type="submission" date="2018-05" db="EMBL/GenBank/DDBJ databases">
        <title>Genomic Encyclopedia of Type Strains, Phase IV (KMG-IV): sequencing the most valuable type-strain genomes for metagenomic binning, comparative biology and taxonomic classification.</title>
        <authorList>
            <person name="Goeker M."/>
        </authorList>
    </citation>
    <scope>NUCLEOTIDE SEQUENCE [LARGE SCALE GENOMIC DNA]</scope>
    <source>
        <strain evidence="2 3">DSM 100333</strain>
    </source>
</reference>
<keyword evidence="1" id="KW-0472">Membrane</keyword>
<feature type="transmembrane region" description="Helical" evidence="1">
    <location>
        <begin position="110"/>
        <end position="128"/>
    </location>
</feature>
<sequence>MTSTSKNGAVMPRMTCAVLFLIFTFLYLYDYQADILAVTQHVLSHGQTNYNRLVGALLITVVLWMVQVGVYVGTRLKGYTHALTYFPSLLLLGILTDITPNIGRESYIGHWWWLFPLLMVMYAGAVWLCKQFESLRDQTGGGNVLRHVWINLFTLTAFCLMTCAIGCNDYLLHYRMRMENEMRAARYDEALQVGVKETKTDSSLTLLRVWALSYKRQMGERLFEYPLVGRSASMLPNGRSVRLLILPETTLYRHLGAYVKGCESPMDYLVKLHAIGRATPAAHDWLLCAYLLEGNMDAFANALPRYYDLKKPLPKHYREALTLYTHTRKHPSIVYKDPVLEADYEDYQALCRKTADAQCRYSVLRDSYGGTFWFYYYALKHHGM</sequence>
<proteinExistence type="predicted"/>
<keyword evidence="1" id="KW-0812">Transmembrane</keyword>
<dbReference type="InterPro" id="IPR045692">
    <property type="entry name" value="DUF6057"/>
</dbReference>
<evidence type="ECO:0000313" key="2">
    <source>
        <dbReference type="EMBL" id="PVX58626.1"/>
    </source>
</evidence>
<feature type="transmembrane region" description="Helical" evidence="1">
    <location>
        <begin position="148"/>
        <end position="172"/>
    </location>
</feature>